<comment type="caution">
    <text evidence="2">The sequence shown here is derived from an EMBL/GenBank/DDBJ whole genome shotgun (WGS) entry which is preliminary data.</text>
</comment>
<dbReference type="PANTHER" id="PTHR31008">
    <property type="entry name" value="COP1-INTERACTING PROTEIN-RELATED"/>
    <property type="match status" value="1"/>
</dbReference>
<dbReference type="AlphaFoldDB" id="A0A9N7MY93"/>
<name>A0A9N7MY93_STRHE</name>
<dbReference type="Gene3D" id="3.40.50.10140">
    <property type="entry name" value="Toll/interleukin-1 receptor homology (TIR) domain"/>
    <property type="match status" value="1"/>
</dbReference>
<dbReference type="SUPFAM" id="SSF52200">
    <property type="entry name" value="Toll/Interleukin receptor TIR domain"/>
    <property type="match status" value="1"/>
</dbReference>
<sequence length="189" mass="21182">MHRPVTSAVVRATGRHVLRPSPATSQAEPCDVFINHRGVDTKRNVAGLLHSHLGALGLRPFLDSKSMKPGDRLFEKINAAIRDCRVGIAVFSPMYCDSYFCLHELTRMMELRKRVVPVFCDVKPSDLRVRDDGSCPPKDLDRFRSALDEAKLTVGLTFDTRTGDWVEFLANATDVVIKTLIEVQDEESN</sequence>
<dbReference type="PANTHER" id="PTHR31008:SF42">
    <property type="entry name" value="TMV RESISTANCE PROTEIN N-LIKE"/>
    <property type="match status" value="1"/>
</dbReference>
<reference evidence="2" key="1">
    <citation type="submission" date="2019-12" db="EMBL/GenBank/DDBJ databases">
        <authorList>
            <person name="Scholes J."/>
        </authorList>
    </citation>
    <scope>NUCLEOTIDE SEQUENCE</scope>
</reference>
<dbReference type="InterPro" id="IPR000157">
    <property type="entry name" value="TIR_dom"/>
</dbReference>
<dbReference type="InterPro" id="IPR035897">
    <property type="entry name" value="Toll_tir_struct_dom_sf"/>
</dbReference>
<gene>
    <name evidence="2" type="ORF">SHERM_17284</name>
</gene>
<dbReference type="Proteomes" id="UP001153555">
    <property type="component" value="Unassembled WGS sequence"/>
</dbReference>
<organism evidence="2 3">
    <name type="scientific">Striga hermonthica</name>
    <name type="common">Purple witchweed</name>
    <name type="synonym">Buchnera hermonthica</name>
    <dbReference type="NCBI Taxonomy" id="68872"/>
    <lineage>
        <taxon>Eukaryota</taxon>
        <taxon>Viridiplantae</taxon>
        <taxon>Streptophyta</taxon>
        <taxon>Embryophyta</taxon>
        <taxon>Tracheophyta</taxon>
        <taxon>Spermatophyta</taxon>
        <taxon>Magnoliopsida</taxon>
        <taxon>eudicotyledons</taxon>
        <taxon>Gunneridae</taxon>
        <taxon>Pentapetalae</taxon>
        <taxon>asterids</taxon>
        <taxon>lamiids</taxon>
        <taxon>Lamiales</taxon>
        <taxon>Orobanchaceae</taxon>
        <taxon>Buchnereae</taxon>
        <taxon>Striga</taxon>
    </lineage>
</organism>
<dbReference type="PROSITE" id="PS50104">
    <property type="entry name" value="TIR"/>
    <property type="match status" value="1"/>
</dbReference>
<evidence type="ECO:0000313" key="2">
    <source>
        <dbReference type="EMBL" id="CAA0817903.1"/>
    </source>
</evidence>
<protein>
    <submittedName>
        <fullName evidence="2">Toll-Interleukin-Resistance (TIR) domain family protein</fullName>
    </submittedName>
</protein>
<evidence type="ECO:0000313" key="3">
    <source>
        <dbReference type="Proteomes" id="UP001153555"/>
    </source>
</evidence>
<dbReference type="SMART" id="SM00255">
    <property type="entry name" value="TIR"/>
    <property type="match status" value="1"/>
</dbReference>
<dbReference type="EMBL" id="CACSLK010016728">
    <property type="protein sequence ID" value="CAA0817903.1"/>
    <property type="molecule type" value="Genomic_DNA"/>
</dbReference>
<dbReference type="Pfam" id="PF13676">
    <property type="entry name" value="TIR_2"/>
    <property type="match status" value="1"/>
</dbReference>
<dbReference type="OrthoDB" id="6078042at2759"/>
<accession>A0A9N7MY93</accession>
<feature type="domain" description="TIR" evidence="1">
    <location>
        <begin position="28"/>
        <end position="173"/>
    </location>
</feature>
<dbReference type="GO" id="GO:0007165">
    <property type="term" value="P:signal transduction"/>
    <property type="evidence" value="ECO:0007669"/>
    <property type="project" value="InterPro"/>
</dbReference>
<keyword evidence="3" id="KW-1185">Reference proteome</keyword>
<proteinExistence type="predicted"/>
<evidence type="ECO:0000259" key="1">
    <source>
        <dbReference type="PROSITE" id="PS50104"/>
    </source>
</evidence>